<protein>
    <recommendedName>
        <fullName evidence="4">FlxA-like protein</fullName>
    </recommendedName>
</protein>
<feature type="region of interest" description="Disordered" evidence="1">
    <location>
        <begin position="1"/>
        <end position="84"/>
    </location>
</feature>
<dbReference type="KEGG" id="dsa:Desal_1603"/>
<evidence type="ECO:0000313" key="2">
    <source>
        <dbReference type="EMBL" id="ACS79665.1"/>
    </source>
</evidence>
<feature type="compositionally biased region" description="Polar residues" evidence="1">
    <location>
        <begin position="11"/>
        <end position="22"/>
    </location>
</feature>
<accession>C6BSW1</accession>
<evidence type="ECO:0000256" key="1">
    <source>
        <dbReference type="SAM" id="MobiDB-lite"/>
    </source>
</evidence>
<proteinExistence type="predicted"/>
<dbReference type="EMBL" id="CP001649">
    <property type="protein sequence ID" value="ACS79665.1"/>
    <property type="molecule type" value="Genomic_DNA"/>
</dbReference>
<dbReference type="Proteomes" id="UP000002601">
    <property type="component" value="Chromosome"/>
</dbReference>
<evidence type="ECO:0000313" key="3">
    <source>
        <dbReference type="Proteomes" id="UP000002601"/>
    </source>
</evidence>
<gene>
    <name evidence="2" type="ordered locus">Desal_1603</name>
</gene>
<organism evidence="2 3">
    <name type="scientific">Maridesulfovibrio salexigens (strain ATCC 14822 / DSM 2638 / NCIMB 8403 / VKM B-1763)</name>
    <name type="common">Desulfovibrio salexigens</name>
    <dbReference type="NCBI Taxonomy" id="526222"/>
    <lineage>
        <taxon>Bacteria</taxon>
        <taxon>Pseudomonadati</taxon>
        <taxon>Thermodesulfobacteriota</taxon>
        <taxon>Desulfovibrionia</taxon>
        <taxon>Desulfovibrionales</taxon>
        <taxon>Desulfovibrionaceae</taxon>
        <taxon>Maridesulfovibrio</taxon>
    </lineage>
</organism>
<sequence length="154" mass="16656">MSFDFRIGGDPQQTYATSTAKNTAAEETEIQSTRLTMGKSADGDTVSISQAGQDKLAAMTSMKSSSEATEESSESSNSIDDQIERVKKQIEKVKEEIEKLQKDPEKNKDQIAAKQNELMQLQGQLVELQDQKSQASGTNASGGTRAEGMSNSLT</sequence>
<dbReference type="STRING" id="526222.Desal_1603"/>
<feature type="region of interest" description="Disordered" evidence="1">
    <location>
        <begin position="122"/>
        <end position="154"/>
    </location>
</feature>
<evidence type="ECO:0008006" key="4">
    <source>
        <dbReference type="Google" id="ProtNLM"/>
    </source>
</evidence>
<feature type="compositionally biased region" description="Polar residues" evidence="1">
    <location>
        <begin position="131"/>
        <end position="142"/>
    </location>
</feature>
<reference evidence="2 3" key="1">
    <citation type="submission" date="2009-06" db="EMBL/GenBank/DDBJ databases">
        <title>Complete sequence of Desulfovibrio salexigens DSM 2638.</title>
        <authorList>
            <consortium name="US DOE Joint Genome Institute"/>
            <person name="Lucas S."/>
            <person name="Copeland A."/>
            <person name="Lapidus A."/>
            <person name="Glavina del Rio T."/>
            <person name="Tice H."/>
            <person name="Bruce D."/>
            <person name="Goodwin L."/>
            <person name="Pitluck S."/>
            <person name="Munk A.C."/>
            <person name="Brettin T."/>
            <person name="Detter J.C."/>
            <person name="Han C."/>
            <person name="Tapia R."/>
            <person name="Larimer F."/>
            <person name="Land M."/>
            <person name="Hauser L."/>
            <person name="Kyrpides N."/>
            <person name="Anderson I."/>
            <person name="Wall J.D."/>
            <person name="Arkin A.P."/>
            <person name="Dehal P."/>
            <person name="Chivian D."/>
            <person name="Giles B."/>
            <person name="Hazen T.C."/>
        </authorList>
    </citation>
    <scope>NUCLEOTIDE SEQUENCE [LARGE SCALE GENOMIC DNA]</scope>
    <source>
        <strain evidence="3">ATCC 14822 / DSM 2638 / NCIMB 8403 / VKM B-1763</strain>
    </source>
</reference>
<dbReference type="OrthoDB" id="9858775at2"/>
<name>C6BSW1_MARSD</name>
<dbReference type="HOGENOM" id="CLU_1701395_0_0_7"/>
<keyword evidence="3" id="KW-1185">Reference proteome</keyword>
<dbReference type="eggNOG" id="ENOG50318CC">
    <property type="taxonomic scope" value="Bacteria"/>
</dbReference>
<dbReference type="AlphaFoldDB" id="C6BSW1"/>
<feature type="compositionally biased region" description="Basic and acidic residues" evidence="1">
    <location>
        <begin position="97"/>
        <end position="111"/>
    </location>
</feature>
<dbReference type="RefSeq" id="WP_015851483.1">
    <property type="nucleotide sequence ID" value="NC_012881.1"/>
</dbReference>
<feature type="region of interest" description="Disordered" evidence="1">
    <location>
        <begin position="97"/>
        <end position="116"/>
    </location>
</feature>